<dbReference type="InterPro" id="IPR024079">
    <property type="entry name" value="MetalloPept_cat_dom_sf"/>
</dbReference>
<keyword evidence="4" id="KW-0479">Metal-binding</keyword>
<evidence type="ECO:0000259" key="9">
    <source>
        <dbReference type="Pfam" id="PF01431"/>
    </source>
</evidence>
<dbReference type="AlphaFoldDB" id="A0A371RIM1"/>
<keyword evidence="7" id="KW-0482">Metalloprotease</keyword>
<dbReference type="InterPro" id="IPR042089">
    <property type="entry name" value="Peptidase_M13_dom_2"/>
</dbReference>
<dbReference type="PROSITE" id="PS51885">
    <property type="entry name" value="NEPRILYSIN"/>
    <property type="match status" value="1"/>
</dbReference>
<gene>
    <name evidence="11" type="ORF">DX908_08500</name>
</gene>
<dbReference type="PANTHER" id="PTHR11733:SF167">
    <property type="entry name" value="FI17812P1-RELATED"/>
    <property type="match status" value="1"/>
</dbReference>
<keyword evidence="12" id="KW-1185">Reference proteome</keyword>
<dbReference type="GO" id="GO:0046872">
    <property type="term" value="F:metal ion binding"/>
    <property type="evidence" value="ECO:0007669"/>
    <property type="project" value="UniProtKB-KW"/>
</dbReference>
<dbReference type="CDD" id="cd08662">
    <property type="entry name" value="M13"/>
    <property type="match status" value="1"/>
</dbReference>
<protein>
    <submittedName>
        <fullName evidence="11">M13 family peptidase</fullName>
    </submittedName>
</protein>
<dbReference type="Gene3D" id="3.40.390.10">
    <property type="entry name" value="Collagenase (Catalytic Domain)"/>
    <property type="match status" value="1"/>
</dbReference>
<sequence length="688" mass="76814">MSRLLKSLLGGVALISLAACATTTGDAGPKMMAEEEGPMIEPWGYPLDAFDPTTRPGDDFFQYANGGWLAATEIPSDRSGTGFSVIMQERNEARIAEIIADLSTSDVAAGSEGQKIRDFYNDFMDVAAIEAKGLDPIAEDVARIRAAKTHEDIARLMADPSLGLPSPIAIYVTIDSKSPSDYVMGATHSGIGMPDRSYYLRESERLDETRAAYKEHLARMLELLGEDNSAKRAAAVFDLETAIAERHWTRAERRNADLTYNRMTIAELEAMAPGMPWEAALDTLGLPSEGDIVVREKSAFPSLAALYAETPVAVWRDYLLANYISSNAAFLPDYVYQANFEFFGKALNGQEEPRDREKRGIALVNGRLDQAVGKEYIDRYFPEESKVLMTEMFEDIRSALSVRIDNLTWMTDATKVKAQEKLAAMTAKIAYPEKWQDYSELDIVSGDLFGNIKRHRVWSQAESNNRLGTKVDKREWFTAPQTVNAFYSPNRNEAFIPAGYIQSPLFDPKADAAINYGAIGSIVGHEIGHGFDDQGSKYDAQGFLQSWWTEEDRAAFDALGDKFAAQFDEYEPLPGLHVNGRQTLGENIGDLAGVLVAYHAYKEHLNGEESPVLDGFTGEQRVFLGRAQARRFKRTEESLRQRLLSAPHSPMYLRVNGMVRNIDEWYDAFDVQPGDELYLPPEERVKIW</sequence>
<dbReference type="EMBL" id="QUQO01000001">
    <property type="protein sequence ID" value="RFB05292.1"/>
    <property type="molecule type" value="Genomic_DNA"/>
</dbReference>
<organism evidence="11 12">
    <name type="scientific">Parvularcula marina</name>
    <dbReference type="NCBI Taxonomy" id="2292771"/>
    <lineage>
        <taxon>Bacteria</taxon>
        <taxon>Pseudomonadati</taxon>
        <taxon>Pseudomonadota</taxon>
        <taxon>Alphaproteobacteria</taxon>
        <taxon>Parvularculales</taxon>
        <taxon>Parvularculaceae</taxon>
        <taxon>Parvularcula</taxon>
    </lineage>
</organism>
<dbReference type="PANTHER" id="PTHR11733">
    <property type="entry name" value="ZINC METALLOPROTEASE FAMILY M13 NEPRILYSIN-RELATED"/>
    <property type="match status" value="1"/>
</dbReference>
<dbReference type="GO" id="GO:0004222">
    <property type="term" value="F:metalloendopeptidase activity"/>
    <property type="evidence" value="ECO:0007669"/>
    <property type="project" value="InterPro"/>
</dbReference>
<comment type="cofactor">
    <cofactor evidence="1">
        <name>Zn(2+)</name>
        <dbReference type="ChEBI" id="CHEBI:29105"/>
    </cofactor>
</comment>
<evidence type="ECO:0000256" key="4">
    <source>
        <dbReference type="ARBA" id="ARBA00022723"/>
    </source>
</evidence>
<comment type="similarity">
    <text evidence="2">Belongs to the peptidase M13 family.</text>
</comment>
<evidence type="ECO:0000313" key="12">
    <source>
        <dbReference type="Proteomes" id="UP000264589"/>
    </source>
</evidence>
<feature type="domain" description="Peptidase M13 N-terminal" evidence="10">
    <location>
        <begin position="56"/>
        <end position="432"/>
    </location>
</feature>
<dbReference type="InterPro" id="IPR000718">
    <property type="entry name" value="Peptidase_M13"/>
</dbReference>
<feature type="chain" id="PRO_5016704369" evidence="8">
    <location>
        <begin position="22"/>
        <end position="688"/>
    </location>
</feature>
<keyword evidence="8" id="KW-0732">Signal</keyword>
<dbReference type="InterPro" id="IPR008753">
    <property type="entry name" value="Peptidase_M13_N"/>
</dbReference>
<reference evidence="11 12" key="1">
    <citation type="submission" date="2018-08" db="EMBL/GenBank/DDBJ databases">
        <title>Parvularcula sp. SM1705, isolated from surface water of the South Sea China.</title>
        <authorList>
            <person name="Sun L."/>
        </authorList>
    </citation>
    <scope>NUCLEOTIDE SEQUENCE [LARGE SCALE GENOMIC DNA]</scope>
    <source>
        <strain evidence="11 12">SM1705</strain>
    </source>
</reference>
<dbReference type="Pfam" id="PF05649">
    <property type="entry name" value="Peptidase_M13_N"/>
    <property type="match status" value="1"/>
</dbReference>
<dbReference type="Pfam" id="PF01431">
    <property type="entry name" value="Peptidase_M13"/>
    <property type="match status" value="1"/>
</dbReference>
<proteinExistence type="inferred from homology"/>
<dbReference type="GO" id="GO:0005886">
    <property type="term" value="C:plasma membrane"/>
    <property type="evidence" value="ECO:0007669"/>
    <property type="project" value="TreeGrafter"/>
</dbReference>
<keyword evidence="5" id="KW-0378">Hydrolase</keyword>
<dbReference type="Gene3D" id="1.10.1380.10">
    <property type="entry name" value="Neutral endopeptidase , domain2"/>
    <property type="match status" value="1"/>
</dbReference>
<feature type="domain" description="Peptidase M13 C-terminal" evidence="9">
    <location>
        <begin position="484"/>
        <end position="685"/>
    </location>
</feature>
<dbReference type="PRINTS" id="PR00786">
    <property type="entry name" value="NEPRILYSIN"/>
</dbReference>
<comment type="caution">
    <text evidence="11">The sequence shown here is derived from an EMBL/GenBank/DDBJ whole genome shotgun (WGS) entry which is preliminary data.</text>
</comment>
<dbReference type="PROSITE" id="PS51257">
    <property type="entry name" value="PROKAR_LIPOPROTEIN"/>
    <property type="match status" value="1"/>
</dbReference>
<keyword evidence="6" id="KW-0862">Zinc</keyword>
<feature type="signal peptide" evidence="8">
    <location>
        <begin position="1"/>
        <end position="21"/>
    </location>
</feature>
<evidence type="ECO:0000259" key="10">
    <source>
        <dbReference type="Pfam" id="PF05649"/>
    </source>
</evidence>
<evidence type="ECO:0000256" key="2">
    <source>
        <dbReference type="ARBA" id="ARBA00007357"/>
    </source>
</evidence>
<dbReference type="OrthoDB" id="9775677at2"/>
<dbReference type="InterPro" id="IPR018497">
    <property type="entry name" value="Peptidase_M13_C"/>
</dbReference>
<evidence type="ECO:0000256" key="5">
    <source>
        <dbReference type="ARBA" id="ARBA00022801"/>
    </source>
</evidence>
<evidence type="ECO:0000256" key="1">
    <source>
        <dbReference type="ARBA" id="ARBA00001947"/>
    </source>
</evidence>
<dbReference type="Proteomes" id="UP000264589">
    <property type="component" value="Unassembled WGS sequence"/>
</dbReference>
<dbReference type="GO" id="GO:0016485">
    <property type="term" value="P:protein processing"/>
    <property type="evidence" value="ECO:0007669"/>
    <property type="project" value="TreeGrafter"/>
</dbReference>
<evidence type="ECO:0000256" key="7">
    <source>
        <dbReference type="ARBA" id="ARBA00023049"/>
    </source>
</evidence>
<dbReference type="InParanoid" id="A0A371RIM1"/>
<evidence type="ECO:0000313" key="11">
    <source>
        <dbReference type="EMBL" id="RFB05292.1"/>
    </source>
</evidence>
<dbReference type="SUPFAM" id="SSF55486">
    <property type="entry name" value="Metalloproteases ('zincins'), catalytic domain"/>
    <property type="match status" value="1"/>
</dbReference>
<accession>A0A371RIM1</accession>
<evidence type="ECO:0000256" key="3">
    <source>
        <dbReference type="ARBA" id="ARBA00022670"/>
    </source>
</evidence>
<evidence type="ECO:0000256" key="8">
    <source>
        <dbReference type="SAM" id="SignalP"/>
    </source>
</evidence>
<name>A0A371RIM1_9PROT</name>
<evidence type="ECO:0000256" key="6">
    <source>
        <dbReference type="ARBA" id="ARBA00022833"/>
    </source>
</evidence>
<keyword evidence="3" id="KW-0645">Protease</keyword>
<dbReference type="RefSeq" id="WP_116391924.1">
    <property type="nucleotide sequence ID" value="NZ_QUQO01000001.1"/>
</dbReference>